<dbReference type="InterPro" id="IPR001680">
    <property type="entry name" value="WD40_rpt"/>
</dbReference>
<dbReference type="AlphaFoldDB" id="A0A0C9XPU9"/>
<dbReference type="OrthoDB" id="2654453at2759"/>
<dbReference type="Proteomes" id="UP000054018">
    <property type="component" value="Unassembled WGS sequence"/>
</dbReference>
<protein>
    <submittedName>
        <fullName evidence="1">Uncharacterized protein</fullName>
    </submittedName>
</protein>
<proteinExistence type="predicted"/>
<name>A0A0C9XPU9_9AGAM</name>
<gene>
    <name evidence="1" type="ORF">PISMIDRAFT_117209</name>
</gene>
<reference evidence="2" key="2">
    <citation type="submission" date="2015-01" db="EMBL/GenBank/DDBJ databases">
        <title>Evolutionary Origins and Diversification of the Mycorrhizal Mutualists.</title>
        <authorList>
            <consortium name="DOE Joint Genome Institute"/>
            <consortium name="Mycorrhizal Genomics Consortium"/>
            <person name="Kohler A."/>
            <person name="Kuo A."/>
            <person name="Nagy L.G."/>
            <person name="Floudas D."/>
            <person name="Copeland A."/>
            <person name="Barry K.W."/>
            <person name="Cichocki N."/>
            <person name="Veneault-Fourrey C."/>
            <person name="LaButti K."/>
            <person name="Lindquist E.A."/>
            <person name="Lipzen A."/>
            <person name="Lundell T."/>
            <person name="Morin E."/>
            <person name="Murat C."/>
            <person name="Riley R."/>
            <person name="Ohm R."/>
            <person name="Sun H."/>
            <person name="Tunlid A."/>
            <person name="Henrissat B."/>
            <person name="Grigoriev I.V."/>
            <person name="Hibbett D.S."/>
            <person name="Martin F."/>
        </authorList>
    </citation>
    <scope>NUCLEOTIDE SEQUENCE [LARGE SCALE GENOMIC DNA]</scope>
    <source>
        <strain evidence="2">441</strain>
    </source>
</reference>
<evidence type="ECO:0000313" key="1">
    <source>
        <dbReference type="EMBL" id="KIK14360.1"/>
    </source>
</evidence>
<reference evidence="1 2" key="1">
    <citation type="submission" date="2014-04" db="EMBL/GenBank/DDBJ databases">
        <authorList>
            <consortium name="DOE Joint Genome Institute"/>
            <person name="Kuo A."/>
            <person name="Kohler A."/>
            <person name="Costa M.D."/>
            <person name="Nagy L.G."/>
            <person name="Floudas D."/>
            <person name="Copeland A."/>
            <person name="Barry K.W."/>
            <person name="Cichocki N."/>
            <person name="Veneault-Fourrey C."/>
            <person name="LaButti K."/>
            <person name="Lindquist E.A."/>
            <person name="Lipzen A."/>
            <person name="Lundell T."/>
            <person name="Morin E."/>
            <person name="Murat C."/>
            <person name="Sun H."/>
            <person name="Tunlid A."/>
            <person name="Henrissat B."/>
            <person name="Grigoriev I.V."/>
            <person name="Hibbett D.S."/>
            <person name="Martin F."/>
            <person name="Nordberg H.P."/>
            <person name="Cantor M.N."/>
            <person name="Hua S.X."/>
        </authorList>
    </citation>
    <scope>NUCLEOTIDE SEQUENCE [LARGE SCALE GENOMIC DNA]</scope>
    <source>
        <strain evidence="1 2">441</strain>
    </source>
</reference>
<dbReference type="InterPro" id="IPR036322">
    <property type="entry name" value="WD40_repeat_dom_sf"/>
</dbReference>
<organism evidence="1 2">
    <name type="scientific">Pisolithus microcarpus 441</name>
    <dbReference type="NCBI Taxonomy" id="765257"/>
    <lineage>
        <taxon>Eukaryota</taxon>
        <taxon>Fungi</taxon>
        <taxon>Dikarya</taxon>
        <taxon>Basidiomycota</taxon>
        <taxon>Agaricomycotina</taxon>
        <taxon>Agaricomycetes</taxon>
        <taxon>Agaricomycetidae</taxon>
        <taxon>Boletales</taxon>
        <taxon>Sclerodermatineae</taxon>
        <taxon>Pisolithaceae</taxon>
        <taxon>Pisolithus</taxon>
    </lineage>
</organism>
<evidence type="ECO:0000313" key="2">
    <source>
        <dbReference type="Proteomes" id="UP000054018"/>
    </source>
</evidence>
<keyword evidence="2" id="KW-1185">Reference proteome</keyword>
<dbReference type="Pfam" id="PF00400">
    <property type="entry name" value="WD40"/>
    <property type="match status" value="2"/>
</dbReference>
<dbReference type="STRING" id="765257.A0A0C9XPU9"/>
<dbReference type="Gene3D" id="2.130.10.10">
    <property type="entry name" value="YVTN repeat-like/Quinoprotein amine dehydrogenase"/>
    <property type="match status" value="1"/>
</dbReference>
<dbReference type="SMART" id="SM00320">
    <property type="entry name" value="WD40"/>
    <property type="match status" value="2"/>
</dbReference>
<dbReference type="HOGENOM" id="CLU_119147_0_0_1"/>
<sequence>MRTIISVRSVPKYTLERHLSSHQDGILCLAVLNNGNFLASGGFDGLRMWDLQNSLELHKPCQTRNTRDPITCAVWLTLKDERSDILCCGTGLGYLLFWKQNVTSARPEFEETLVRRIGTGQEVMAISWCQRSYQLVTATYDKRVQVWVVGAKYTLTNTFSVELLTTIPRAVYFHGADVLVFGMYDGEIHTLRGKDGMILATKTIGRMM</sequence>
<accession>A0A0C9XPU9</accession>
<dbReference type="InterPro" id="IPR015943">
    <property type="entry name" value="WD40/YVTN_repeat-like_dom_sf"/>
</dbReference>
<dbReference type="SUPFAM" id="SSF50978">
    <property type="entry name" value="WD40 repeat-like"/>
    <property type="match status" value="1"/>
</dbReference>
<dbReference type="EMBL" id="KN833942">
    <property type="protein sequence ID" value="KIK14360.1"/>
    <property type="molecule type" value="Genomic_DNA"/>
</dbReference>